<comment type="similarity">
    <text evidence="4">Belongs to the glycosyltransferase 49 family.</text>
</comment>
<keyword evidence="14" id="KW-0325">Glycoprotein</keyword>
<sequence length="346" mass="41075">DYSYFNKIKTEQVIKAEYQIDSTTSNVNDERNTILSITDDVLYQEQSSPDTEIFNVNFKRGRWDDQRLYKLFDFALAGDKFTEISNRSSNFHLAFSPEHPPVEGDFNFIINEDCEKPEEVLKELVRYRTRETSEWRNNALYPQNHLRNQARKNCQSSYVFLTDIDIIPSYAMAEEIDVFLKTVPCEKLCAYVIPVYEIDDSVRFPENKSVLVKYAKSGLARPFHERIYKAAQMPTDYKRWEENVDDENKTVHISHTVAKYKEWYEPFFIVLDTAPPYDERFIGYGYTRNTQVYEMNAAGYEFKVLSSVFACHWHFKTFEQDYYSWRTVQLKSNHKQINKFKNEIIA</sequence>
<dbReference type="Proteomes" id="UP001233999">
    <property type="component" value="Unassembled WGS sequence"/>
</dbReference>
<keyword evidence="22" id="KW-1185">Reference proteome</keyword>
<evidence type="ECO:0000256" key="12">
    <source>
        <dbReference type="ARBA" id="ARBA00023034"/>
    </source>
</evidence>
<dbReference type="PANTHER" id="PTHR46420:SF1">
    <property type="entry name" value="BETA-1,4-GLUCURONYLTRANSFERASE 1"/>
    <property type="match status" value="1"/>
</dbReference>
<evidence type="ECO:0000256" key="19">
    <source>
        <dbReference type="ARBA" id="ARBA00033291"/>
    </source>
</evidence>
<keyword evidence="6" id="KW-0328">Glycosyltransferase</keyword>
<name>A0AAD8ESE8_DIPPU</name>
<evidence type="ECO:0000256" key="9">
    <source>
        <dbReference type="ARBA" id="ARBA00022723"/>
    </source>
</evidence>
<comment type="pathway">
    <text evidence="3">Protein modification; protein glycosylation.</text>
</comment>
<comment type="caution">
    <text evidence="21">The sequence shown here is derived from an EMBL/GenBank/DDBJ whole genome shotgun (WGS) entry which is preliminary data.</text>
</comment>
<reference evidence="21" key="1">
    <citation type="journal article" date="2023" name="IScience">
        <title>Live-bearing cockroach genome reveals convergent evolutionary mechanisms linked to viviparity in insects and beyond.</title>
        <authorList>
            <person name="Fouks B."/>
            <person name="Harrison M.C."/>
            <person name="Mikhailova A.A."/>
            <person name="Marchal E."/>
            <person name="English S."/>
            <person name="Carruthers M."/>
            <person name="Jennings E.C."/>
            <person name="Chiamaka E.L."/>
            <person name="Frigard R.A."/>
            <person name="Pippel M."/>
            <person name="Attardo G.M."/>
            <person name="Benoit J.B."/>
            <person name="Bornberg-Bauer E."/>
            <person name="Tobe S.S."/>
        </authorList>
    </citation>
    <scope>NUCLEOTIDE SEQUENCE</scope>
    <source>
        <strain evidence="21">Stay&amp;Tobe</strain>
    </source>
</reference>
<dbReference type="EMBL" id="JASPKZ010000037">
    <property type="protein sequence ID" value="KAJ9601078.1"/>
    <property type="molecule type" value="Genomic_DNA"/>
</dbReference>
<keyword evidence="10" id="KW-0735">Signal-anchor</keyword>
<evidence type="ECO:0000256" key="20">
    <source>
        <dbReference type="ARBA" id="ARBA00047852"/>
    </source>
</evidence>
<evidence type="ECO:0000256" key="7">
    <source>
        <dbReference type="ARBA" id="ARBA00022679"/>
    </source>
</evidence>
<evidence type="ECO:0000256" key="11">
    <source>
        <dbReference type="ARBA" id="ARBA00022989"/>
    </source>
</evidence>
<evidence type="ECO:0000256" key="14">
    <source>
        <dbReference type="ARBA" id="ARBA00023180"/>
    </source>
</evidence>
<keyword evidence="9" id="KW-0479">Metal-binding</keyword>
<evidence type="ECO:0000313" key="22">
    <source>
        <dbReference type="Proteomes" id="UP001233999"/>
    </source>
</evidence>
<evidence type="ECO:0000256" key="2">
    <source>
        <dbReference type="ARBA" id="ARBA00004323"/>
    </source>
</evidence>
<evidence type="ECO:0000256" key="8">
    <source>
        <dbReference type="ARBA" id="ARBA00022692"/>
    </source>
</evidence>
<dbReference type="Pfam" id="PF13896">
    <property type="entry name" value="Glyco_transf_49"/>
    <property type="match status" value="1"/>
</dbReference>
<dbReference type="AlphaFoldDB" id="A0AAD8ESE8"/>
<reference evidence="21" key="2">
    <citation type="submission" date="2023-05" db="EMBL/GenBank/DDBJ databases">
        <authorList>
            <person name="Fouks B."/>
        </authorList>
    </citation>
    <scope>NUCLEOTIDE SEQUENCE</scope>
    <source>
        <strain evidence="21">Stay&amp;Tobe</strain>
        <tissue evidence="21">Testes</tissue>
    </source>
</reference>
<keyword evidence="13" id="KW-0472">Membrane</keyword>
<feature type="non-terminal residue" evidence="21">
    <location>
        <position position="1"/>
    </location>
</feature>
<evidence type="ECO:0000256" key="5">
    <source>
        <dbReference type="ARBA" id="ARBA00017962"/>
    </source>
</evidence>
<dbReference type="GO" id="GO:0015020">
    <property type="term" value="F:glucuronosyltransferase activity"/>
    <property type="evidence" value="ECO:0007669"/>
    <property type="project" value="InterPro"/>
</dbReference>
<evidence type="ECO:0000256" key="1">
    <source>
        <dbReference type="ARBA" id="ARBA00001936"/>
    </source>
</evidence>
<keyword evidence="12" id="KW-0333">Golgi apparatus</keyword>
<feature type="non-terminal residue" evidence="21">
    <location>
        <position position="346"/>
    </location>
</feature>
<keyword evidence="7" id="KW-0808">Transferase</keyword>
<evidence type="ECO:0000256" key="4">
    <source>
        <dbReference type="ARBA" id="ARBA00008539"/>
    </source>
</evidence>
<evidence type="ECO:0000256" key="15">
    <source>
        <dbReference type="ARBA" id="ARBA00023211"/>
    </source>
</evidence>
<proteinExistence type="inferred from homology"/>
<organism evidence="21 22">
    <name type="scientific">Diploptera punctata</name>
    <name type="common">Pacific beetle cockroach</name>
    <dbReference type="NCBI Taxonomy" id="6984"/>
    <lineage>
        <taxon>Eukaryota</taxon>
        <taxon>Metazoa</taxon>
        <taxon>Ecdysozoa</taxon>
        <taxon>Arthropoda</taxon>
        <taxon>Hexapoda</taxon>
        <taxon>Insecta</taxon>
        <taxon>Pterygota</taxon>
        <taxon>Neoptera</taxon>
        <taxon>Polyneoptera</taxon>
        <taxon>Dictyoptera</taxon>
        <taxon>Blattodea</taxon>
        <taxon>Blaberoidea</taxon>
        <taxon>Blaberidae</taxon>
        <taxon>Diplopterinae</taxon>
        <taxon>Diploptera</taxon>
    </lineage>
</organism>
<dbReference type="GO" id="GO:0035269">
    <property type="term" value="P:protein O-linked glycosylation via mannose"/>
    <property type="evidence" value="ECO:0007669"/>
    <property type="project" value="TreeGrafter"/>
</dbReference>
<evidence type="ECO:0000256" key="16">
    <source>
        <dbReference type="ARBA" id="ARBA00030723"/>
    </source>
</evidence>
<comment type="catalytic activity">
    <reaction evidence="20">
        <text>3-O-[beta-D-Xyl-(1-&gt;4)-Rib-ol-P-Rib-ol-P-3-beta-D-GalNAc-(1-&gt;3)-beta-D-GlcNAc-(1-&gt;4)-(O-6-P-alpha-D-Man)]-Thr-[protein] + UDP-alpha-D-glucuronate = 3-O-[beta-D-GlcA-(1-&gt;3)-beta-D-Xyl-(1-&gt;4)-Rib-ol-P-Rib-ol-P-3-beta-D-GalNAc-(1-&gt;3)-beta-D-GlcNAc-(1-&gt;4)-(O-6-P-alpha-D-Man)]-Thr-[protein] + UDP + H(+)</text>
        <dbReference type="Rhea" id="RHEA:46860"/>
        <dbReference type="Rhea" id="RHEA-COMP:15023"/>
        <dbReference type="Rhea" id="RHEA-COMP:17482"/>
        <dbReference type="ChEBI" id="CHEBI:15378"/>
        <dbReference type="ChEBI" id="CHEBI:58052"/>
        <dbReference type="ChEBI" id="CHEBI:58223"/>
        <dbReference type="ChEBI" id="CHEBI:142405"/>
        <dbReference type="ChEBI" id="CHEBI:177336"/>
    </reaction>
</comment>
<dbReference type="PANTHER" id="PTHR46420">
    <property type="entry name" value="BETA-1,4-GLUCURONYLTRANSFERASE 1"/>
    <property type="match status" value="1"/>
</dbReference>
<comment type="subcellular location">
    <subcellularLocation>
        <location evidence="2">Golgi apparatus membrane</location>
        <topology evidence="2">Single-pass type II membrane protein</topology>
    </subcellularLocation>
</comment>
<protein>
    <recommendedName>
        <fullName evidence="5">Beta-1,4-glucuronyltransferase 1</fullName>
    </recommendedName>
    <alternativeName>
        <fullName evidence="16">I-beta-1,3-N-acetylglucosaminyltransferase</fullName>
    </alternativeName>
    <alternativeName>
        <fullName evidence="19">N-acetyllactosaminide beta-1,3-N-acetylglucosaminyltransferase</fullName>
    </alternativeName>
    <alternativeName>
        <fullName evidence="17">Poly-N-acetyllactosamine extension enzyme</fullName>
    </alternativeName>
    <alternativeName>
        <fullName evidence="18">UDP-GlcNAc:betaGal beta-1,3-N-acetylglucosaminyltransferase 1</fullName>
    </alternativeName>
</protein>
<dbReference type="InterPro" id="IPR043189">
    <property type="entry name" value="B4GAT1"/>
</dbReference>
<evidence type="ECO:0000256" key="3">
    <source>
        <dbReference type="ARBA" id="ARBA00004922"/>
    </source>
</evidence>
<comment type="cofactor">
    <cofactor evidence="1">
        <name>Mn(2+)</name>
        <dbReference type="ChEBI" id="CHEBI:29035"/>
    </cofactor>
</comment>
<evidence type="ECO:0000256" key="6">
    <source>
        <dbReference type="ARBA" id="ARBA00022676"/>
    </source>
</evidence>
<accession>A0AAD8ESE8</accession>
<gene>
    <name evidence="21" type="ORF">L9F63_000813</name>
</gene>
<evidence type="ECO:0000256" key="17">
    <source>
        <dbReference type="ARBA" id="ARBA00032175"/>
    </source>
</evidence>
<evidence type="ECO:0000313" key="21">
    <source>
        <dbReference type="EMBL" id="KAJ9601078.1"/>
    </source>
</evidence>
<keyword evidence="15" id="KW-0464">Manganese</keyword>
<dbReference type="GO" id="GO:0000139">
    <property type="term" value="C:Golgi membrane"/>
    <property type="evidence" value="ECO:0007669"/>
    <property type="project" value="UniProtKB-SubCell"/>
</dbReference>
<evidence type="ECO:0000256" key="10">
    <source>
        <dbReference type="ARBA" id="ARBA00022968"/>
    </source>
</evidence>
<evidence type="ECO:0000256" key="18">
    <source>
        <dbReference type="ARBA" id="ARBA00032181"/>
    </source>
</evidence>
<keyword evidence="8" id="KW-0812">Transmembrane</keyword>
<evidence type="ECO:0000256" key="13">
    <source>
        <dbReference type="ARBA" id="ARBA00023136"/>
    </source>
</evidence>
<keyword evidence="11" id="KW-1133">Transmembrane helix</keyword>
<dbReference type="GO" id="GO:0046872">
    <property type="term" value="F:metal ion binding"/>
    <property type="evidence" value="ECO:0007669"/>
    <property type="project" value="UniProtKB-KW"/>
</dbReference>